<evidence type="ECO:0000313" key="1">
    <source>
        <dbReference type="EMBL" id="RPD62273.1"/>
    </source>
</evidence>
<dbReference type="EMBL" id="ML122259">
    <property type="protein sequence ID" value="RPD62273.1"/>
    <property type="molecule type" value="Genomic_DNA"/>
</dbReference>
<evidence type="ECO:0000313" key="2">
    <source>
        <dbReference type="Proteomes" id="UP000313359"/>
    </source>
</evidence>
<dbReference type="SUPFAM" id="SSF50494">
    <property type="entry name" value="Trypsin-like serine proteases"/>
    <property type="match status" value="2"/>
</dbReference>
<keyword evidence="2" id="KW-1185">Reference proteome</keyword>
<dbReference type="InterPro" id="IPR009003">
    <property type="entry name" value="Peptidase_S1_PA"/>
</dbReference>
<proteinExistence type="predicted"/>
<gene>
    <name evidence="1" type="ORF">L227DRAFT_31236</name>
</gene>
<dbReference type="Proteomes" id="UP000313359">
    <property type="component" value="Unassembled WGS sequence"/>
</dbReference>
<accession>A0A5C2SEN7</accession>
<dbReference type="STRING" id="1328759.A0A5C2SEN7"/>
<dbReference type="AlphaFoldDB" id="A0A5C2SEN7"/>
<reference evidence="1" key="1">
    <citation type="journal article" date="2018" name="Genome Biol. Evol.">
        <title>Genomics and development of Lentinus tigrinus, a white-rot wood-decaying mushroom with dimorphic fruiting bodies.</title>
        <authorList>
            <person name="Wu B."/>
            <person name="Xu Z."/>
            <person name="Knudson A."/>
            <person name="Carlson A."/>
            <person name="Chen N."/>
            <person name="Kovaka S."/>
            <person name="LaButti K."/>
            <person name="Lipzen A."/>
            <person name="Pennachio C."/>
            <person name="Riley R."/>
            <person name="Schakwitz W."/>
            <person name="Umezawa K."/>
            <person name="Ohm R.A."/>
            <person name="Grigoriev I.V."/>
            <person name="Nagy L.G."/>
            <person name="Gibbons J."/>
            <person name="Hibbett D."/>
        </authorList>
    </citation>
    <scope>NUCLEOTIDE SEQUENCE [LARGE SCALE GENOMIC DNA]</scope>
    <source>
        <strain evidence="1">ALCF2SS1-6</strain>
    </source>
</reference>
<dbReference type="OrthoDB" id="5424209at2759"/>
<protein>
    <submittedName>
        <fullName evidence="1">Uncharacterized protein</fullName>
    </submittedName>
</protein>
<sequence length="523" mass="58370">MEHKRYYAGLPSQPVLVARTGPPWFPPTGPEAYTVQKELRSFGDHRIRTVWETELAPKVIDLLDSKAVLWTSLDVVGIIEVEKSPARAPIVLWIGVQPVSLSREDGRAVAVACKDILVKEFEITDVEVEIRESVVTRAAGPKLLSPPEFYSDPIANMKDPLTTALCLPISAENSPYVEGTGGFYLAEGGDSKRVFLVTARHVVFPPELGLNEDYERTGEDPSAPRHNVVLLGLKTYEDTLNFIHEEIGRHGWTRDYLTHKLAALRNEDDQQAELIRQRFESERAVTRLTEFEGEMENWGPDLSLRILGHVVRAPPIVVGYGPEQYTQDFAIIELDSSKFDSKSFKGNVINMSTQTKLFEYIRMMPPRWGERIETEDREHIPVDDLRKLEGVISDKELRNPPVFTRYGERCFAVVKDRGTVTGMTFGRASGVMSFVREYLDNDETRTSKEWAVLPHSHKAGPFAAPGDSGAVIVDGAGRIGGLLTGGAGDADSFDVTYATPMEWLMERVKASGFPDAHLNPVFT</sequence>
<organism evidence="1 2">
    <name type="scientific">Lentinus tigrinus ALCF2SS1-6</name>
    <dbReference type="NCBI Taxonomy" id="1328759"/>
    <lineage>
        <taxon>Eukaryota</taxon>
        <taxon>Fungi</taxon>
        <taxon>Dikarya</taxon>
        <taxon>Basidiomycota</taxon>
        <taxon>Agaricomycotina</taxon>
        <taxon>Agaricomycetes</taxon>
        <taxon>Polyporales</taxon>
        <taxon>Polyporaceae</taxon>
        <taxon>Lentinus</taxon>
    </lineage>
</organism>
<name>A0A5C2SEN7_9APHY</name>